<dbReference type="Proteomes" id="UP000008387">
    <property type="component" value="Chromosome"/>
</dbReference>
<dbReference type="AlphaFoldDB" id="F8KTK8"/>
<protein>
    <submittedName>
        <fullName evidence="2">Uncharacterized protein</fullName>
    </submittedName>
</protein>
<dbReference type="HOGENOM" id="CLU_2788138_0_0_7"/>
<gene>
    <name evidence="2" type="ordered locus">HBZC1_11910</name>
</gene>
<keyword evidence="1" id="KW-0812">Transmembrane</keyword>
<accession>F8KTK8</accession>
<evidence type="ECO:0000313" key="2">
    <source>
        <dbReference type="EMBL" id="CCB80177.1"/>
    </source>
</evidence>
<keyword evidence="3" id="KW-1185">Reference proteome</keyword>
<dbReference type="KEGG" id="hbi:HBZC1_11910"/>
<feature type="transmembrane region" description="Helical" evidence="1">
    <location>
        <begin position="7"/>
        <end position="26"/>
    </location>
</feature>
<keyword evidence="1" id="KW-1133">Transmembrane helix</keyword>
<evidence type="ECO:0000313" key="3">
    <source>
        <dbReference type="Proteomes" id="UP000008387"/>
    </source>
</evidence>
<sequence length="68" mass="7814">MWGVKGWIFEFALFFATIGYFLWSFLCSLDPIGLSPVDLMAANTTYPKCNQTMRKTSLGLLDLLFKKR</sequence>
<organism evidence="2 3">
    <name type="scientific">Helicobacter bizzozeronii (strain CIII-1)</name>
    <dbReference type="NCBI Taxonomy" id="1002804"/>
    <lineage>
        <taxon>Bacteria</taxon>
        <taxon>Pseudomonadati</taxon>
        <taxon>Campylobacterota</taxon>
        <taxon>Epsilonproteobacteria</taxon>
        <taxon>Campylobacterales</taxon>
        <taxon>Helicobacteraceae</taxon>
        <taxon>Helicobacter</taxon>
    </lineage>
</organism>
<reference evidence="2 3" key="1">
    <citation type="journal article" date="2011" name="J. Bacteriol.">
        <title>Genome sequence of Helicobacter bizzozeronii strain CIII-1, an isolate from human gastric mucosa.</title>
        <authorList>
            <person name="Schott T."/>
            <person name="Rossi M."/>
            <person name="Hanninen M.L."/>
        </authorList>
    </citation>
    <scope>NUCLEOTIDE SEQUENCE [LARGE SCALE GENOMIC DNA]</scope>
    <source>
        <strain evidence="2 3">CIII-1</strain>
    </source>
</reference>
<dbReference type="EMBL" id="FR871757">
    <property type="protein sequence ID" value="CCB80177.1"/>
    <property type="molecule type" value="Genomic_DNA"/>
</dbReference>
<name>F8KTK8_HELBC</name>
<evidence type="ECO:0000256" key="1">
    <source>
        <dbReference type="SAM" id="Phobius"/>
    </source>
</evidence>
<keyword evidence="1" id="KW-0472">Membrane</keyword>
<dbReference type="STRING" id="1002804.HBZC1_11910"/>
<proteinExistence type="predicted"/>